<evidence type="ECO:0000313" key="4">
    <source>
        <dbReference type="Proteomes" id="UP000521872"/>
    </source>
</evidence>
<feature type="transmembrane region" description="Helical" evidence="2">
    <location>
        <begin position="171"/>
        <end position="193"/>
    </location>
</feature>
<dbReference type="EMBL" id="JAACJL010000001">
    <property type="protein sequence ID" value="KAF4623802.1"/>
    <property type="molecule type" value="Genomic_DNA"/>
</dbReference>
<reference evidence="3 4" key="1">
    <citation type="submission" date="2019-12" db="EMBL/GenBank/DDBJ databases">
        <authorList>
            <person name="Floudas D."/>
            <person name="Bentzer J."/>
            <person name="Ahren D."/>
            <person name="Johansson T."/>
            <person name="Persson P."/>
            <person name="Tunlid A."/>
        </authorList>
    </citation>
    <scope>NUCLEOTIDE SEQUENCE [LARGE SCALE GENOMIC DNA]</scope>
    <source>
        <strain evidence="3 4">CBS 102.39</strain>
    </source>
</reference>
<feature type="transmembrane region" description="Helical" evidence="2">
    <location>
        <begin position="95"/>
        <end position="116"/>
    </location>
</feature>
<keyword evidence="2" id="KW-0472">Membrane</keyword>
<keyword evidence="2" id="KW-1133">Transmembrane helix</keyword>
<accession>A0A8H4VVK0</accession>
<name>A0A8H4VVK0_9AGAR</name>
<evidence type="ECO:0000313" key="3">
    <source>
        <dbReference type="EMBL" id="KAF4623802.1"/>
    </source>
</evidence>
<organism evidence="3 4">
    <name type="scientific">Agrocybe pediades</name>
    <dbReference type="NCBI Taxonomy" id="84607"/>
    <lineage>
        <taxon>Eukaryota</taxon>
        <taxon>Fungi</taxon>
        <taxon>Dikarya</taxon>
        <taxon>Basidiomycota</taxon>
        <taxon>Agaricomycotina</taxon>
        <taxon>Agaricomycetes</taxon>
        <taxon>Agaricomycetidae</taxon>
        <taxon>Agaricales</taxon>
        <taxon>Agaricineae</taxon>
        <taxon>Strophariaceae</taxon>
        <taxon>Agrocybe</taxon>
    </lineage>
</organism>
<feature type="transmembrane region" description="Helical" evidence="2">
    <location>
        <begin position="50"/>
        <end position="75"/>
    </location>
</feature>
<proteinExistence type="predicted"/>
<feature type="compositionally biased region" description="Basic and acidic residues" evidence="1">
    <location>
        <begin position="349"/>
        <end position="369"/>
    </location>
</feature>
<comment type="caution">
    <text evidence="3">The sequence shown here is derived from an EMBL/GenBank/DDBJ whole genome shotgun (WGS) entry which is preliminary data.</text>
</comment>
<feature type="transmembrane region" description="Helical" evidence="2">
    <location>
        <begin position="128"/>
        <end position="151"/>
    </location>
</feature>
<feature type="transmembrane region" description="Helical" evidence="2">
    <location>
        <begin position="237"/>
        <end position="260"/>
    </location>
</feature>
<feature type="transmembrane region" description="Helical" evidence="2">
    <location>
        <begin position="266"/>
        <end position="285"/>
    </location>
</feature>
<feature type="region of interest" description="Disordered" evidence="1">
    <location>
        <begin position="345"/>
        <end position="369"/>
    </location>
</feature>
<sequence length="369" mass="40527">MGVPDFPITEAQITGLFVESVLFGIHLLTFAYCVRALTSTPTRWRAPSEINWAMLVVSVVLLANAGFDVVLGYYHNLKAFVFFKGEPGDFDGISNWINVSKSLTVVIQTMIGDAMLIYRCWIIHNCSFLVVALPILLWLGCFASTIWVITLEATLHSNALVVAKQLQPAGTSFWALTISLNIITTGLLLWKIWSVDRSNRRYTGTFDGAGGSGTTRKSKKGSHTVLRNVMRIIVESGLLYSTTALITFITFITQSSGVYVITDAEIQIVGIAFNMIIIRAAILAGQENAGTTMGRSTRSVPLQIVHPGITSTMGTTELNTTTSMNTNTNMNSKMEVHVLTTQYSTDNFSKTERGGDEESQIRDDDKESL</sequence>
<protein>
    <submittedName>
        <fullName evidence="3">Uncharacterized protein</fullName>
    </submittedName>
</protein>
<dbReference type="Proteomes" id="UP000521872">
    <property type="component" value="Unassembled WGS sequence"/>
</dbReference>
<keyword evidence="4" id="KW-1185">Reference proteome</keyword>
<evidence type="ECO:0000256" key="1">
    <source>
        <dbReference type="SAM" id="MobiDB-lite"/>
    </source>
</evidence>
<feature type="transmembrane region" description="Helical" evidence="2">
    <location>
        <begin position="20"/>
        <end position="38"/>
    </location>
</feature>
<dbReference type="OrthoDB" id="3357408at2759"/>
<dbReference type="AlphaFoldDB" id="A0A8H4VVK0"/>
<gene>
    <name evidence="3" type="ORF">D9613_001288</name>
</gene>
<evidence type="ECO:0000256" key="2">
    <source>
        <dbReference type="SAM" id="Phobius"/>
    </source>
</evidence>
<keyword evidence="2" id="KW-0812">Transmembrane</keyword>